<dbReference type="Pfam" id="PF23539">
    <property type="entry name" value="DUF7134"/>
    <property type="match status" value="1"/>
</dbReference>
<dbReference type="InterPro" id="IPR050482">
    <property type="entry name" value="Sensor_HK_TwoCompSys"/>
</dbReference>
<dbReference type="Gene3D" id="1.20.5.1930">
    <property type="match status" value="1"/>
</dbReference>
<feature type="domain" description="DUF7134" evidence="13">
    <location>
        <begin position="20"/>
        <end position="173"/>
    </location>
</feature>
<evidence type="ECO:0000256" key="9">
    <source>
        <dbReference type="SAM" id="MobiDB-lite"/>
    </source>
</evidence>
<dbReference type="InterPro" id="IPR036890">
    <property type="entry name" value="HATPase_C_sf"/>
</dbReference>
<dbReference type="PANTHER" id="PTHR24421:SF10">
    <property type="entry name" value="NITRATE_NITRITE SENSOR PROTEIN NARQ"/>
    <property type="match status" value="1"/>
</dbReference>
<evidence type="ECO:0000256" key="6">
    <source>
        <dbReference type="ARBA" id="ARBA00022777"/>
    </source>
</evidence>
<keyword evidence="10" id="KW-1133">Transmembrane helix</keyword>
<evidence type="ECO:0000313" key="14">
    <source>
        <dbReference type="EMBL" id="SKC36647.1"/>
    </source>
</evidence>
<dbReference type="AlphaFoldDB" id="A0A1T5IBY6"/>
<evidence type="ECO:0000259" key="11">
    <source>
        <dbReference type="Pfam" id="PF02518"/>
    </source>
</evidence>
<feature type="transmembrane region" description="Helical" evidence="10">
    <location>
        <begin position="120"/>
        <end position="139"/>
    </location>
</feature>
<evidence type="ECO:0000256" key="1">
    <source>
        <dbReference type="ARBA" id="ARBA00000085"/>
    </source>
</evidence>
<evidence type="ECO:0000256" key="8">
    <source>
        <dbReference type="ARBA" id="ARBA00023012"/>
    </source>
</evidence>
<keyword evidence="5" id="KW-0547">Nucleotide-binding</keyword>
<dbReference type="GO" id="GO:0000155">
    <property type="term" value="F:phosphorelay sensor kinase activity"/>
    <property type="evidence" value="ECO:0007669"/>
    <property type="project" value="InterPro"/>
</dbReference>
<feature type="domain" description="Histidine kinase/HSP90-like ATPase" evidence="11">
    <location>
        <begin position="297"/>
        <end position="400"/>
    </location>
</feature>
<evidence type="ECO:0000256" key="3">
    <source>
        <dbReference type="ARBA" id="ARBA00022553"/>
    </source>
</evidence>
<evidence type="ECO:0000256" key="10">
    <source>
        <dbReference type="SAM" id="Phobius"/>
    </source>
</evidence>
<evidence type="ECO:0000256" key="2">
    <source>
        <dbReference type="ARBA" id="ARBA00012438"/>
    </source>
</evidence>
<dbReference type="InterPro" id="IPR055558">
    <property type="entry name" value="DUF7134"/>
</dbReference>
<feature type="transmembrane region" description="Helical" evidence="10">
    <location>
        <begin position="75"/>
        <end position="91"/>
    </location>
</feature>
<dbReference type="Pfam" id="PF07730">
    <property type="entry name" value="HisKA_3"/>
    <property type="match status" value="1"/>
</dbReference>
<organism evidence="14 15">
    <name type="scientific">Krasilnikoviella flava</name>
    <dbReference type="NCBI Taxonomy" id="526729"/>
    <lineage>
        <taxon>Bacteria</taxon>
        <taxon>Bacillati</taxon>
        <taxon>Actinomycetota</taxon>
        <taxon>Actinomycetes</taxon>
        <taxon>Micrococcales</taxon>
        <taxon>Promicromonosporaceae</taxon>
        <taxon>Krasilnikoviella</taxon>
    </lineage>
</organism>
<dbReference type="GO" id="GO:0005524">
    <property type="term" value="F:ATP binding"/>
    <property type="evidence" value="ECO:0007669"/>
    <property type="project" value="UniProtKB-KW"/>
</dbReference>
<dbReference type="InterPro" id="IPR003594">
    <property type="entry name" value="HATPase_dom"/>
</dbReference>
<dbReference type="CDD" id="cd16917">
    <property type="entry name" value="HATPase_UhpB-NarQ-NarX-like"/>
    <property type="match status" value="1"/>
</dbReference>
<keyword evidence="10" id="KW-0472">Membrane</keyword>
<keyword evidence="6 14" id="KW-0418">Kinase</keyword>
<comment type="catalytic activity">
    <reaction evidence="1">
        <text>ATP + protein L-histidine = ADP + protein N-phospho-L-histidine.</text>
        <dbReference type="EC" id="2.7.13.3"/>
    </reaction>
</comment>
<evidence type="ECO:0000259" key="13">
    <source>
        <dbReference type="Pfam" id="PF23539"/>
    </source>
</evidence>
<feature type="transmembrane region" description="Helical" evidence="10">
    <location>
        <begin position="151"/>
        <end position="171"/>
    </location>
</feature>
<dbReference type="STRING" id="526729.SAMN04324258_0301"/>
<protein>
    <recommendedName>
        <fullName evidence="2">histidine kinase</fullName>
        <ecNumber evidence="2">2.7.13.3</ecNumber>
    </recommendedName>
</protein>
<name>A0A1T5IBY6_9MICO</name>
<evidence type="ECO:0000256" key="4">
    <source>
        <dbReference type="ARBA" id="ARBA00022679"/>
    </source>
</evidence>
<evidence type="ECO:0000256" key="5">
    <source>
        <dbReference type="ARBA" id="ARBA00022741"/>
    </source>
</evidence>
<evidence type="ECO:0000259" key="12">
    <source>
        <dbReference type="Pfam" id="PF07730"/>
    </source>
</evidence>
<proteinExistence type="predicted"/>
<dbReference type="Pfam" id="PF02518">
    <property type="entry name" value="HATPase_c"/>
    <property type="match status" value="1"/>
</dbReference>
<dbReference type="Proteomes" id="UP000189777">
    <property type="component" value="Unassembled WGS sequence"/>
</dbReference>
<evidence type="ECO:0000313" key="15">
    <source>
        <dbReference type="Proteomes" id="UP000189777"/>
    </source>
</evidence>
<feature type="transmembrane region" description="Helical" evidence="10">
    <location>
        <begin position="20"/>
        <end position="37"/>
    </location>
</feature>
<dbReference type="EC" id="2.7.13.3" evidence="2"/>
<gene>
    <name evidence="14" type="ORF">SAMN04324258_0301</name>
</gene>
<sequence length="406" mass="41846">MDTLGYGRAMRPEAGSRPLLLVDAAVALALTAVYVVFVRLGSDDGQASYAGPLWLGYLVAAAAGLPVAARRLRPVPVLATVVAALVVATMLDMVREPYAAAGLAAYLVALAEPTRRSTAALAVVLPVAGVAVYVGGAVVTPTEGPQGALGLVALVVLVVGGAWTAGSVVRGRRADAERRRRYESERALEEERLRIAREMHDIVSHHLSLIAVRAGVAGHVAEAAPGETRAALHDIEETSRSALDEMRRTLGVLRSDGAPRGPAPGLGGLDALAADARRAGVDVVLTVDGTARLPEGVQATVHRIVQEALTNVVRHAAPTRCTVTVAGPDGSDETGDGRTGEVRVDVVDEGPPRGRRHGHRTLPGGHGLLGVRERVGLHGGTFAAGPGPRGGFALSARLPVGDGRPA</sequence>
<keyword evidence="15" id="KW-1185">Reference proteome</keyword>
<keyword evidence="3" id="KW-0597">Phosphoprotein</keyword>
<dbReference type="InterPro" id="IPR011712">
    <property type="entry name" value="Sig_transdc_His_kin_sub3_dim/P"/>
</dbReference>
<keyword evidence="7" id="KW-0067">ATP-binding</keyword>
<reference evidence="14 15" key="1">
    <citation type="submission" date="2017-02" db="EMBL/GenBank/DDBJ databases">
        <authorList>
            <person name="Peterson S.W."/>
        </authorList>
    </citation>
    <scope>NUCLEOTIDE SEQUENCE [LARGE SCALE GENOMIC DNA]</scope>
    <source>
        <strain evidence="14 15">DSM 21481</strain>
    </source>
</reference>
<evidence type="ECO:0000256" key="7">
    <source>
        <dbReference type="ARBA" id="ARBA00022840"/>
    </source>
</evidence>
<feature type="domain" description="Signal transduction histidine kinase subgroup 3 dimerisation and phosphoacceptor" evidence="12">
    <location>
        <begin position="191"/>
        <end position="256"/>
    </location>
</feature>
<feature type="transmembrane region" description="Helical" evidence="10">
    <location>
        <begin position="49"/>
        <end position="68"/>
    </location>
</feature>
<dbReference type="EMBL" id="FUZQ01000001">
    <property type="protein sequence ID" value="SKC36647.1"/>
    <property type="molecule type" value="Genomic_DNA"/>
</dbReference>
<keyword evidence="8" id="KW-0902">Two-component regulatory system</keyword>
<accession>A0A1T5IBY6</accession>
<dbReference type="SUPFAM" id="SSF55874">
    <property type="entry name" value="ATPase domain of HSP90 chaperone/DNA topoisomerase II/histidine kinase"/>
    <property type="match status" value="1"/>
</dbReference>
<feature type="region of interest" description="Disordered" evidence="9">
    <location>
        <begin position="347"/>
        <end position="366"/>
    </location>
</feature>
<keyword evidence="10" id="KW-0812">Transmembrane</keyword>
<dbReference type="GO" id="GO:0046983">
    <property type="term" value="F:protein dimerization activity"/>
    <property type="evidence" value="ECO:0007669"/>
    <property type="project" value="InterPro"/>
</dbReference>
<dbReference type="GO" id="GO:0016020">
    <property type="term" value="C:membrane"/>
    <property type="evidence" value="ECO:0007669"/>
    <property type="project" value="InterPro"/>
</dbReference>
<dbReference type="PANTHER" id="PTHR24421">
    <property type="entry name" value="NITRATE/NITRITE SENSOR PROTEIN NARX-RELATED"/>
    <property type="match status" value="1"/>
</dbReference>
<keyword evidence="4" id="KW-0808">Transferase</keyword>
<dbReference type="Gene3D" id="3.30.565.10">
    <property type="entry name" value="Histidine kinase-like ATPase, C-terminal domain"/>
    <property type="match status" value="1"/>
</dbReference>